<feature type="transmembrane region" description="Helical" evidence="11">
    <location>
        <begin position="229"/>
        <end position="254"/>
    </location>
</feature>
<dbReference type="Proteomes" id="UP001159427">
    <property type="component" value="Unassembled WGS sequence"/>
</dbReference>
<dbReference type="Gene3D" id="2.10.50.10">
    <property type="entry name" value="Tumor Necrosis Factor Receptor, subunit A, domain 2"/>
    <property type="match status" value="1"/>
</dbReference>
<reference evidence="14 15" key="1">
    <citation type="submission" date="2022-05" db="EMBL/GenBank/DDBJ databases">
        <authorList>
            <consortium name="Genoscope - CEA"/>
            <person name="William W."/>
        </authorList>
    </citation>
    <scope>NUCLEOTIDE SEQUENCE [LARGE SCALE GENOMIC DNA]</scope>
</reference>
<evidence type="ECO:0000256" key="2">
    <source>
        <dbReference type="ARBA" id="ARBA00022692"/>
    </source>
</evidence>
<accession>A0ABN8MDD9</accession>
<keyword evidence="7" id="KW-0675">Receptor</keyword>
<dbReference type="PANTHER" id="PTHR12120:SF10">
    <property type="entry name" value="TNFR-CYS DOMAIN-CONTAINING PROTEIN"/>
    <property type="match status" value="1"/>
</dbReference>
<dbReference type="InterPro" id="IPR047526">
    <property type="entry name" value="TNR19/27/EDAR"/>
</dbReference>
<feature type="compositionally biased region" description="Polar residues" evidence="10">
    <location>
        <begin position="183"/>
        <end position="198"/>
    </location>
</feature>
<feature type="disulfide bond" evidence="9">
    <location>
        <begin position="76"/>
        <end position="91"/>
    </location>
</feature>
<dbReference type="SMART" id="SM00208">
    <property type="entry name" value="TNFR"/>
    <property type="match status" value="1"/>
</dbReference>
<organism evidence="14 15">
    <name type="scientific">Porites evermanni</name>
    <dbReference type="NCBI Taxonomy" id="104178"/>
    <lineage>
        <taxon>Eukaryota</taxon>
        <taxon>Metazoa</taxon>
        <taxon>Cnidaria</taxon>
        <taxon>Anthozoa</taxon>
        <taxon>Hexacorallia</taxon>
        <taxon>Scleractinia</taxon>
        <taxon>Fungiina</taxon>
        <taxon>Poritidae</taxon>
        <taxon>Porites</taxon>
    </lineage>
</organism>
<keyword evidence="15" id="KW-1185">Reference proteome</keyword>
<dbReference type="PROSITE" id="PS50050">
    <property type="entry name" value="TNFR_NGFR_2"/>
    <property type="match status" value="1"/>
</dbReference>
<dbReference type="Gene3D" id="1.10.533.10">
    <property type="entry name" value="Death Domain, Fas"/>
    <property type="match status" value="1"/>
</dbReference>
<comment type="caution">
    <text evidence="14">The sequence shown here is derived from an EMBL/GenBank/DDBJ whole genome shotgun (WGS) entry which is preliminary data.</text>
</comment>
<evidence type="ECO:0000313" key="15">
    <source>
        <dbReference type="Proteomes" id="UP001159427"/>
    </source>
</evidence>
<evidence type="ECO:0000256" key="8">
    <source>
        <dbReference type="ARBA" id="ARBA00023180"/>
    </source>
</evidence>
<evidence type="ECO:0000256" key="9">
    <source>
        <dbReference type="PROSITE-ProRule" id="PRU00206"/>
    </source>
</evidence>
<feature type="repeat" description="TNFR-Cys" evidence="9">
    <location>
        <begin position="75"/>
        <end position="114"/>
    </location>
</feature>
<keyword evidence="4 11" id="KW-1133">Transmembrane helix</keyword>
<evidence type="ECO:0000256" key="4">
    <source>
        <dbReference type="ARBA" id="ARBA00022989"/>
    </source>
</evidence>
<keyword evidence="6 9" id="KW-1015">Disulfide bond</keyword>
<evidence type="ECO:0000313" key="14">
    <source>
        <dbReference type="EMBL" id="CAH3026437.1"/>
    </source>
</evidence>
<dbReference type="PANTHER" id="PTHR12120">
    <property type="entry name" value="TNFR-CYS DOMAIN-CONTAINING PROTEIN"/>
    <property type="match status" value="1"/>
</dbReference>
<protein>
    <recommendedName>
        <fullName evidence="13">TNFR-Cys domain-containing protein</fullName>
    </recommendedName>
</protein>
<keyword evidence="12" id="KW-0732">Signal</keyword>
<dbReference type="PROSITE" id="PS00652">
    <property type="entry name" value="TNFR_NGFR_1"/>
    <property type="match status" value="1"/>
</dbReference>
<proteinExistence type="predicted"/>
<evidence type="ECO:0000256" key="11">
    <source>
        <dbReference type="SAM" id="Phobius"/>
    </source>
</evidence>
<evidence type="ECO:0000256" key="10">
    <source>
        <dbReference type="SAM" id="MobiDB-lite"/>
    </source>
</evidence>
<evidence type="ECO:0000256" key="1">
    <source>
        <dbReference type="ARBA" id="ARBA00004167"/>
    </source>
</evidence>
<feature type="signal peptide" evidence="12">
    <location>
        <begin position="1"/>
        <end position="21"/>
    </location>
</feature>
<evidence type="ECO:0000256" key="7">
    <source>
        <dbReference type="ARBA" id="ARBA00023170"/>
    </source>
</evidence>
<feature type="chain" id="PRO_5046451720" description="TNFR-Cys domain-containing protein" evidence="12">
    <location>
        <begin position="22"/>
        <end position="403"/>
    </location>
</feature>
<comment type="caution">
    <text evidence="9">Lacks conserved residue(s) required for the propagation of feature annotation.</text>
</comment>
<evidence type="ECO:0000259" key="13">
    <source>
        <dbReference type="PROSITE" id="PS50050"/>
    </source>
</evidence>
<feature type="domain" description="TNFR-Cys" evidence="13">
    <location>
        <begin position="75"/>
        <end position="114"/>
    </location>
</feature>
<dbReference type="CDD" id="cd00185">
    <property type="entry name" value="TNFRSF"/>
    <property type="match status" value="1"/>
</dbReference>
<gene>
    <name evidence="14" type="ORF">PEVE_00029052</name>
</gene>
<evidence type="ECO:0000256" key="5">
    <source>
        <dbReference type="ARBA" id="ARBA00023136"/>
    </source>
</evidence>
<keyword evidence="8" id="KW-0325">Glycoprotein</keyword>
<dbReference type="InterPro" id="IPR001368">
    <property type="entry name" value="TNFR/NGFR_Cys_rich_reg"/>
</dbReference>
<dbReference type="EMBL" id="CALNXI010000404">
    <property type="protein sequence ID" value="CAH3026437.1"/>
    <property type="molecule type" value="Genomic_DNA"/>
</dbReference>
<dbReference type="SUPFAM" id="SSF47986">
    <property type="entry name" value="DEATH domain"/>
    <property type="match status" value="1"/>
</dbReference>
<keyword evidence="5 11" id="KW-0472">Membrane</keyword>
<sequence>MRAKWRLLVITVLGRMVCLSGEPFPCKAGQIHWKPNSTSGDQYKCLECPYCFKGQEPSVPCGSSVPYKTPVDCVECQSGKTYSDRDGKEHCKACRMCSGKAIKKNCTVSSNTECDDKCLPGYYEEPFIFGCHPCTDCCNDDKDEIAEECANSKKKCKVRSMPCKRESTLSSNAGTVGQSTLTALQTSHKPRKQVSTIPPSLPGNSRVVDDGDKLANFQKDNTNGDDNTVIITVSAVFAVLGVLIAIVIVLVLVYQGQIPVDTALCRCDRRSNDDGEMEGYHSTTTSQEQLQQGCMTLTELESNNQDIFDWVCLMLDSGKRWFRSDYERLAAQYKDIPLVIRNTLKSELQRGESPSRLLMTKLQTMNPNLPLYDLVGKLKKMGRNDIARKLAPHVKKNVENPPA</sequence>
<evidence type="ECO:0000256" key="3">
    <source>
        <dbReference type="ARBA" id="ARBA00022737"/>
    </source>
</evidence>
<evidence type="ECO:0000256" key="12">
    <source>
        <dbReference type="SAM" id="SignalP"/>
    </source>
</evidence>
<keyword evidence="3" id="KW-0677">Repeat</keyword>
<dbReference type="InterPro" id="IPR011029">
    <property type="entry name" value="DEATH-like_dom_sf"/>
</dbReference>
<evidence type="ECO:0000256" key="6">
    <source>
        <dbReference type="ARBA" id="ARBA00023157"/>
    </source>
</evidence>
<feature type="region of interest" description="Disordered" evidence="10">
    <location>
        <begin position="183"/>
        <end position="205"/>
    </location>
</feature>
<comment type="subcellular location">
    <subcellularLocation>
        <location evidence="1">Membrane</location>
        <topology evidence="1">Single-pass membrane protein</topology>
    </subcellularLocation>
</comment>
<name>A0ABN8MDD9_9CNID</name>
<keyword evidence="2 11" id="KW-0812">Transmembrane</keyword>